<evidence type="ECO:0000313" key="3">
    <source>
        <dbReference type="Proteomes" id="UP001597203"/>
    </source>
</evidence>
<dbReference type="PANTHER" id="PTHR33505:SF4">
    <property type="entry name" value="PROTEIN PREY, MITOCHONDRIAL"/>
    <property type="match status" value="1"/>
</dbReference>
<evidence type="ECO:0000313" key="2">
    <source>
        <dbReference type="EMBL" id="MFD1105960.1"/>
    </source>
</evidence>
<dbReference type="PANTHER" id="PTHR33505">
    <property type="entry name" value="ZGC:162634"/>
    <property type="match status" value="1"/>
</dbReference>
<reference evidence="3" key="1">
    <citation type="journal article" date="2019" name="Int. J. Syst. Evol. Microbiol.">
        <title>The Global Catalogue of Microorganisms (GCM) 10K type strain sequencing project: providing services to taxonomists for standard genome sequencing and annotation.</title>
        <authorList>
            <consortium name="The Broad Institute Genomics Platform"/>
            <consortium name="The Broad Institute Genome Sequencing Center for Infectious Disease"/>
            <person name="Wu L."/>
            <person name="Ma J."/>
        </authorList>
    </citation>
    <scope>NUCLEOTIDE SEQUENCE [LARGE SCALE GENOMIC DNA]</scope>
    <source>
        <strain evidence="3">CCUG 54329</strain>
    </source>
</reference>
<protein>
    <recommendedName>
        <fullName evidence="1">UPF0434 protein ACFQ24_13930</fullName>
    </recommendedName>
</protein>
<gene>
    <name evidence="2" type="ORF">ACFQ24_13930</name>
</gene>
<dbReference type="SUPFAM" id="SSF158997">
    <property type="entry name" value="Trm112p-like"/>
    <property type="match status" value="1"/>
</dbReference>
<dbReference type="Pfam" id="PF03966">
    <property type="entry name" value="Trm112p"/>
    <property type="match status" value="1"/>
</dbReference>
<sequence>MNVAPPVDPWLLEKLVCPLTRTPLRWDAERQALVSDAAGLAFPVRDGVPVLLAREAVPL</sequence>
<dbReference type="HAMAP" id="MF_01187">
    <property type="entry name" value="UPF0434"/>
    <property type="match status" value="1"/>
</dbReference>
<name>A0ABW3P2W8_9SPHN</name>
<proteinExistence type="inferred from homology"/>
<accession>A0ABW3P2W8</accession>
<dbReference type="Gene3D" id="2.20.25.10">
    <property type="match status" value="1"/>
</dbReference>
<keyword evidence="3" id="KW-1185">Reference proteome</keyword>
<comment type="similarity">
    <text evidence="1">Belongs to the UPF0434 family.</text>
</comment>
<dbReference type="InterPro" id="IPR005651">
    <property type="entry name" value="Trm112-like"/>
</dbReference>
<dbReference type="Proteomes" id="UP001597203">
    <property type="component" value="Unassembled WGS sequence"/>
</dbReference>
<comment type="caution">
    <text evidence="2">The sequence shown here is derived from an EMBL/GenBank/DDBJ whole genome shotgun (WGS) entry which is preliminary data.</text>
</comment>
<dbReference type="EMBL" id="JBHTLS010000129">
    <property type="protein sequence ID" value="MFD1105960.1"/>
    <property type="molecule type" value="Genomic_DNA"/>
</dbReference>
<dbReference type="RefSeq" id="WP_380912192.1">
    <property type="nucleotide sequence ID" value="NZ_JBHTLS010000129.1"/>
</dbReference>
<evidence type="ECO:0000256" key="1">
    <source>
        <dbReference type="HAMAP-Rule" id="MF_01187"/>
    </source>
</evidence>
<organism evidence="2 3">
    <name type="scientific">Sphingobium olei</name>
    <dbReference type="NCBI Taxonomy" id="420955"/>
    <lineage>
        <taxon>Bacteria</taxon>
        <taxon>Pseudomonadati</taxon>
        <taxon>Pseudomonadota</taxon>
        <taxon>Alphaproteobacteria</taxon>
        <taxon>Sphingomonadales</taxon>
        <taxon>Sphingomonadaceae</taxon>
        <taxon>Sphingobium</taxon>
    </lineage>
</organism>